<dbReference type="PRINTS" id="PR00081">
    <property type="entry name" value="GDHRDH"/>
</dbReference>
<dbReference type="HOGENOM" id="CLU_010194_44_0_1"/>
<organism evidence="3 4">
    <name type="scientific">Phaeoacremonium minimum (strain UCR-PA7)</name>
    <name type="common">Esca disease fungus</name>
    <name type="synonym">Togninia minima</name>
    <dbReference type="NCBI Taxonomy" id="1286976"/>
    <lineage>
        <taxon>Eukaryota</taxon>
        <taxon>Fungi</taxon>
        <taxon>Dikarya</taxon>
        <taxon>Ascomycota</taxon>
        <taxon>Pezizomycotina</taxon>
        <taxon>Sordariomycetes</taxon>
        <taxon>Sordariomycetidae</taxon>
        <taxon>Togniniales</taxon>
        <taxon>Togniniaceae</taxon>
        <taxon>Phaeoacremonium</taxon>
    </lineage>
</organism>
<dbReference type="KEGG" id="tmn:UCRPA7_3657"/>
<dbReference type="GeneID" id="19324025"/>
<accession>R8BNB5</accession>
<evidence type="ECO:0000256" key="1">
    <source>
        <dbReference type="ARBA" id="ARBA00006484"/>
    </source>
</evidence>
<gene>
    <name evidence="3" type="ORF">UCRPA7_3657</name>
</gene>
<dbReference type="RefSeq" id="XP_007914527.1">
    <property type="nucleotide sequence ID" value="XM_007916336.1"/>
</dbReference>
<dbReference type="EMBL" id="KB933061">
    <property type="protein sequence ID" value="EOO00827.1"/>
    <property type="molecule type" value="Genomic_DNA"/>
</dbReference>
<sequence length="340" mass="37249">MPGKYEAVHRHEVLRGPGDARPTGMQILQDEDRLSGDLSDKIVIITGCSSGLGVSTAQAMAATGATIYCTARALDRAREALGPLLDSPKVHLLEMDLASLASVKAFADEFRSRESKLNILINNAGVMFIPTNTKTADGFEMHIGTNHFGHFYLFALLKDLLLAGSTPEFQSRVVNLSSSGHRYCPEQFDDINLEKKYDIMVAYGSSKSANIHMANQIERLYGSQGIHGYSVMPGGIYTPLQKHIQAEMESVRASSTYSTWMRSLEQGCATTVWAATARELEGKGGVYCENCAVAVEAPEGLDEAGLGRLQYGYAKWAYNQEMEERLWKMSLEAVGLKDGF</sequence>
<dbReference type="eggNOG" id="KOG1208">
    <property type="taxonomic scope" value="Eukaryota"/>
</dbReference>
<protein>
    <submittedName>
        <fullName evidence="3">Putative short-chain dehydrogenase protein</fullName>
    </submittedName>
</protein>
<name>R8BNB5_PHAM7</name>
<keyword evidence="2" id="KW-0560">Oxidoreductase</keyword>
<dbReference type="InterPro" id="IPR002347">
    <property type="entry name" value="SDR_fam"/>
</dbReference>
<dbReference type="SUPFAM" id="SSF51735">
    <property type="entry name" value="NAD(P)-binding Rossmann-fold domains"/>
    <property type="match status" value="1"/>
</dbReference>
<dbReference type="GO" id="GO:0016491">
    <property type="term" value="F:oxidoreductase activity"/>
    <property type="evidence" value="ECO:0007669"/>
    <property type="project" value="UniProtKB-KW"/>
</dbReference>
<dbReference type="AlphaFoldDB" id="R8BNB5"/>
<evidence type="ECO:0000313" key="3">
    <source>
        <dbReference type="EMBL" id="EOO00827.1"/>
    </source>
</evidence>
<proteinExistence type="inferred from homology"/>
<evidence type="ECO:0000313" key="4">
    <source>
        <dbReference type="Proteomes" id="UP000014074"/>
    </source>
</evidence>
<keyword evidence="4" id="KW-1185">Reference proteome</keyword>
<evidence type="ECO:0000256" key="2">
    <source>
        <dbReference type="ARBA" id="ARBA00023002"/>
    </source>
</evidence>
<dbReference type="PANTHER" id="PTHR24320">
    <property type="entry name" value="RETINOL DEHYDROGENASE"/>
    <property type="match status" value="1"/>
</dbReference>
<dbReference type="OrthoDB" id="191139at2759"/>
<dbReference type="Gene3D" id="3.40.50.720">
    <property type="entry name" value="NAD(P)-binding Rossmann-like Domain"/>
    <property type="match status" value="1"/>
</dbReference>
<dbReference type="InterPro" id="IPR036291">
    <property type="entry name" value="NAD(P)-bd_dom_sf"/>
</dbReference>
<dbReference type="Proteomes" id="UP000014074">
    <property type="component" value="Unassembled WGS sequence"/>
</dbReference>
<reference evidence="4" key="1">
    <citation type="journal article" date="2013" name="Genome Announc.">
        <title>Draft genome sequence of the ascomycete Phaeoacremonium aleophilum strain UCR-PA7, a causal agent of the esca disease complex in grapevines.</title>
        <authorList>
            <person name="Blanco-Ulate B."/>
            <person name="Rolshausen P."/>
            <person name="Cantu D."/>
        </authorList>
    </citation>
    <scope>NUCLEOTIDE SEQUENCE [LARGE SCALE GENOMIC DNA]</scope>
    <source>
        <strain evidence="4">UCR-PA7</strain>
    </source>
</reference>
<dbReference type="PANTHER" id="PTHR24320:SF272">
    <property type="entry name" value="NAD(P)-BINDING ROSSMANN-FOLD SUPERFAMILY PROTEIN"/>
    <property type="match status" value="1"/>
</dbReference>
<comment type="similarity">
    <text evidence="1">Belongs to the short-chain dehydrogenases/reductases (SDR) family.</text>
</comment>
<dbReference type="Pfam" id="PF00106">
    <property type="entry name" value="adh_short"/>
    <property type="match status" value="1"/>
</dbReference>